<dbReference type="Proteomes" id="UP000323521">
    <property type="component" value="Chromosome"/>
</dbReference>
<dbReference type="OrthoDB" id="9775794at2"/>
<dbReference type="KEGG" id="fwa:DCMF_16065"/>
<evidence type="ECO:0000256" key="2">
    <source>
        <dbReference type="RuleBase" id="RU003707"/>
    </source>
</evidence>
<dbReference type="PANTHER" id="PTHR43113">
    <property type="entry name" value="NUCLEOSIDE-DIPHOSPHATE-SUGAR EPIMERASE"/>
    <property type="match status" value="1"/>
</dbReference>
<comment type="similarity">
    <text evidence="1 2">Belongs to the enoyl-CoA hydratase/isomerase family.</text>
</comment>
<gene>
    <name evidence="3" type="ORF">DCMF_16065</name>
</gene>
<dbReference type="EMBL" id="CP017634">
    <property type="protein sequence ID" value="ATW26087.1"/>
    <property type="molecule type" value="Genomic_DNA"/>
</dbReference>
<accession>A0A3G1KUJ1</accession>
<dbReference type="AlphaFoldDB" id="A0A3G1KUJ1"/>
<dbReference type="GO" id="GO:0009234">
    <property type="term" value="P:menaquinone biosynthetic process"/>
    <property type="evidence" value="ECO:0007669"/>
    <property type="project" value="TreeGrafter"/>
</dbReference>
<dbReference type="Gene3D" id="3.90.226.10">
    <property type="entry name" value="2-enoyl-CoA Hydratase, Chain A, domain 1"/>
    <property type="match status" value="1"/>
</dbReference>
<dbReference type="GO" id="GO:0008935">
    <property type="term" value="F:1,4-dihydroxy-2-naphthoyl-CoA synthase activity"/>
    <property type="evidence" value="ECO:0007669"/>
    <property type="project" value="TreeGrafter"/>
</dbReference>
<dbReference type="Pfam" id="PF00378">
    <property type="entry name" value="ECH_1"/>
    <property type="match status" value="1"/>
</dbReference>
<name>A0A3G1KUJ1_FORW1</name>
<keyword evidence="4" id="KW-1185">Reference proteome</keyword>
<sequence>MAFQDIIYEKYNNRAKITINRPEKMNTFTNHTLNEMIMALQSAWTDKEVGAIIITGAGDRAFSIGGDMTNEAEPQLLEKLPMPNLCAQLLQTIRTIPKPVIAAVNGYAIGGGHVIHVVCDLTIAASTAKFGQVGPKVGSFDVGYGSAYLARIVGEKKAREFWYMCKRYTAEECLQMGLVNAVVPPEKLMEETDKWVDTIVGHSPTSLAAVKMSFNADTESVWGIQSMAGIALNMYIDTDEALEAHNSFNEKRPPNYARYR</sequence>
<dbReference type="InterPro" id="IPR029045">
    <property type="entry name" value="ClpP/crotonase-like_dom_sf"/>
</dbReference>
<reference evidence="3 4" key="1">
    <citation type="submission" date="2016-10" db="EMBL/GenBank/DDBJ databases">
        <title>Complete Genome Sequence of Peptococcaceae strain DCMF.</title>
        <authorList>
            <person name="Edwards R.J."/>
            <person name="Holland S.I."/>
            <person name="Deshpande N.P."/>
            <person name="Wong Y.K."/>
            <person name="Ertan H."/>
            <person name="Manefield M."/>
            <person name="Russell T.L."/>
            <person name="Lee M.J."/>
        </authorList>
    </citation>
    <scope>NUCLEOTIDE SEQUENCE [LARGE SCALE GENOMIC DNA]</scope>
    <source>
        <strain evidence="3 4">DCMF</strain>
    </source>
</reference>
<dbReference type="SUPFAM" id="SSF52096">
    <property type="entry name" value="ClpP/crotonase"/>
    <property type="match status" value="1"/>
</dbReference>
<dbReference type="RefSeq" id="WP_148135358.1">
    <property type="nucleotide sequence ID" value="NZ_CP017634.1"/>
</dbReference>
<proteinExistence type="inferred from homology"/>
<dbReference type="GO" id="GO:0005829">
    <property type="term" value="C:cytosol"/>
    <property type="evidence" value="ECO:0007669"/>
    <property type="project" value="TreeGrafter"/>
</dbReference>
<dbReference type="CDD" id="cd06558">
    <property type="entry name" value="crotonase-like"/>
    <property type="match status" value="1"/>
</dbReference>
<evidence type="ECO:0000256" key="1">
    <source>
        <dbReference type="ARBA" id="ARBA00005254"/>
    </source>
</evidence>
<dbReference type="PANTHER" id="PTHR43113:SF1">
    <property type="entry name" value="1,4-DIHYDROXY-2-NAPHTHOYL-COA SYNTHASE, PEROXISOMAL"/>
    <property type="match status" value="1"/>
</dbReference>
<protein>
    <submittedName>
        <fullName evidence="3">1,4-dihydroxy-2-naphthoyl-CoA synthase</fullName>
    </submittedName>
</protein>
<dbReference type="InterPro" id="IPR018376">
    <property type="entry name" value="Enoyl-CoA_hyd/isom_CS"/>
</dbReference>
<organism evidence="3 4">
    <name type="scientific">Formimonas warabiya</name>
    <dbReference type="NCBI Taxonomy" id="1761012"/>
    <lineage>
        <taxon>Bacteria</taxon>
        <taxon>Bacillati</taxon>
        <taxon>Bacillota</taxon>
        <taxon>Clostridia</taxon>
        <taxon>Eubacteriales</taxon>
        <taxon>Peptococcaceae</taxon>
        <taxon>Candidatus Formimonas</taxon>
    </lineage>
</organism>
<evidence type="ECO:0000313" key="3">
    <source>
        <dbReference type="EMBL" id="ATW26087.1"/>
    </source>
</evidence>
<dbReference type="PROSITE" id="PS00166">
    <property type="entry name" value="ENOYL_COA_HYDRATASE"/>
    <property type="match status" value="1"/>
</dbReference>
<dbReference type="InterPro" id="IPR014748">
    <property type="entry name" value="Enoyl-CoA_hydra_C"/>
</dbReference>
<dbReference type="Gene3D" id="1.10.12.10">
    <property type="entry name" value="Lyase 2-enoyl-coa Hydratase, Chain A, domain 2"/>
    <property type="match status" value="1"/>
</dbReference>
<evidence type="ECO:0000313" key="4">
    <source>
        <dbReference type="Proteomes" id="UP000323521"/>
    </source>
</evidence>
<dbReference type="InterPro" id="IPR001753">
    <property type="entry name" value="Enoyl-CoA_hydra/iso"/>
</dbReference>